<dbReference type="PANTHER" id="PTHR14679">
    <property type="entry name" value="GEM-ASSOCIATED PROTEIN 7"/>
    <property type="match status" value="1"/>
</dbReference>
<dbReference type="Gene3D" id="2.30.30.100">
    <property type="match status" value="1"/>
</dbReference>
<protein>
    <submittedName>
        <fullName evidence="2">Uncharacterized protein LOC108566891</fullName>
    </submittedName>
</protein>
<dbReference type="GeneID" id="108566891"/>
<dbReference type="RefSeq" id="XP_017782492.1">
    <property type="nucleotide sequence ID" value="XM_017927003.1"/>
</dbReference>
<proteinExistence type="predicted"/>
<evidence type="ECO:0000313" key="1">
    <source>
        <dbReference type="Proteomes" id="UP000695000"/>
    </source>
</evidence>
<dbReference type="Pfam" id="PF11095">
    <property type="entry name" value="Gemin7"/>
    <property type="match status" value="1"/>
</dbReference>
<dbReference type="Proteomes" id="UP000695000">
    <property type="component" value="Unplaced"/>
</dbReference>
<gene>
    <name evidence="2" type="primary">LOC108566891</name>
</gene>
<evidence type="ECO:0000313" key="2">
    <source>
        <dbReference type="RefSeq" id="XP_017782492.1"/>
    </source>
</evidence>
<keyword evidence="1" id="KW-1185">Reference proteome</keyword>
<reference evidence="2" key="1">
    <citation type="submission" date="2025-08" db="UniProtKB">
        <authorList>
            <consortium name="RefSeq"/>
        </authorList>
    </citation>
    <scope>IDENTIFICATION</scope>
    <source>
        <tissue evidence="2">Whole Larva</tissue>
    </source>
</reference>
<accession>A0ABM1N6P2</accession>
<dbReference type="InterPro" id="IPR020338">
    <property type="entry name" value="SMN_gemin7"/>
</dbReference>
<dbReference type="PANTHER" id="PTHR14679:SF1">
    <property type="entry name" value="GEM-ASSOCIATED PROTEIN 7"/>
    <property type="match status" value="1"/>
</dbReference>
<sequence length="97" mass="11444">MEDNNAEVNDCNEEQIARTFLRERFLKLVTKLSGQQCKVKMYELTDVECKMKAFDPKFENVIVEDLKTPLPQIMQKSILRTNDIISMHFRVDKSFDL</sequence>
<name>A0ABM1N6P2_NICVS</name>
<organism evidence="1 2">
    <name type="scientific">Nicrophorus vespilloides</name>
    <name type="common">Boreal carrion beetle</name>
    <dbReference type="NCBI Taxonomy" id="110193"/>
    <lineage>
        <taxon>Eukaryota</taxon>
        <taxon>Metazoa</taxon>
        <taxon>Ecdysozoa</taxon>
        <taxon>Arthropoda</taxon>
        <taxon>Hexapoda</taxon>
        <taxon>Insecta</taxon>
        <taxon>Pterygota</taxon>
        <taxon>Neoptera</taxon>
        <taxon>Endopterygota</taxon>
        <taxon>Coleoptera</taxon>
        <taxon>Polyphaga</taxon>
        <taxon>Staphyliniformia</taxon>
        <taxon>Silphidae</taxon>
        <taxon>Nicrophorinae</taxon>
        <taxon>Nicrophorus</taxon>
    </lineage>
</organism>